<keyword evidence="1" id="KW-0812">Transmembrane</keyword>
<organism evidence="2 3">
    <name type="scientific">Ephemerocybe angulata</name>
    <dbReference type="NCBI Taxonomy" id="980116"/>
    <lineage>
        <taxon>Eukaryota</taxon>
        <taxon>Fungi</taxon>
        <taxon>Dikarya</taxon>
        <taxon>Basidiomycota</taxon>
        <taxon>Agaricomycotina</taxon>
        <taxon>Agaricomycetes</taxon>
        <taxon>Agaricomycetidae</taxon>
        <taxon>Agaricales</taxon>
        <taxon>Agaricineae</taxon>
        <taxon>Psathyrellaceae</taxon>
        <taxon>Ephemerocybe</taxon>
    </lineage>
</organism>
<dbReference type="Proteomes" id="UP000541558">
    <property type="component" value="Unassembled WGS sequence"/>
</dbReference>
<dbReference type="EMBL" id="JAACJK010000234">
    <property type="protein sequence ID" value="KAF5309646.1"/>
    <property type="molecule type" value="Genomic_DNA"/>
</dbReference>
<accession>A0A8H5AS11</accession>
<reference evidence="2 3" key="1">
    <citation type="journal article" date="2020" name="ISME J.">
        <title>Uncovering the hidden diversity of litter-decomposition mechanisms in mushroom-forming fungi.</title>
        <authorList>
            <person name="Floudas D."/>
            <person name="Bentzer J."/>
            <person name="Ahren D."/>
            <person name="Johansson T."/>
            <person name="Persson P."/>
            <person name="Tunlid A."/>
        </authorList>
    </citation>
    <scope>NUCLEOTIDE SEQUENCE [LARGE SCALE GENOMIC DNA]</scope>
    <source>
        <strain evidence="2 3">CBS 175.51</strain>
    </source>
</reference>
<keyword evidence="1" id="KW-1133">Transmembrane helix</keyword>
<evidence type="ECO:0000256" key="1">
    <source>
        <dbReference type="SAM" id="Phobius"/>
    </source>
</evidence>
<evidence type="ECO:0000313" key="2">
    <source>
        <dbReference type="EMBL" id="KAF5309646.1"/>
    </source>
</evidence>
<name>A0A8H5AS11_9AGAR</name>
<dbReference type="SUPFAM" id="SSF56112">
    <property type="entry name" value="Protein kinase-like (PK-like)"/>
    <property type="match status" value="1"/>
</dbReference>
<proteinExistence type="predicted"/>
<feature type="transmembrane region" description="Helical" evidence="1">
    <location>
        <begin position="352"/>
        <end position="372"/>
    </location>
</feature>
<dbReference type="InterPro" id="IPR011009">
    <property type="entry name" value="Kinase-like_dom_sf"/>
</dbReference>
<dbReference type="AlphaFoldDB" id="A0A8H5AS11"/>
<sequence length="551" mass="61541">MTWQNVLQVQAPSTIMSSWDKYPSFPPPGQKLTIEEICVFLGTHLHRLAGTERAEAIGPAMTLSPEFQCRHFDSPGAMSFAKDFLEHEVEVDTTMYRLTYSLEGPPAGSGRQGEDIATGNLVEPVVNFWLHAFAASVPEVKAQRWYAQVKARTNQESLNEVAIVITKGKGTYFENKACIEFKNPRSSDSSSMRALELSGGGPLPTTTKKVLKQAAKYGFDLSAVRTARNTAAPWSFPMAISTIPFIFCHAFLFGREDNPLVSTLAYTKNAVTNSAPRDDKYAAVAHATPEDYQHFATAIGFWVFSVLIHSEATLRTFWGDKYPEMVSNANLLTLSAGKATHMSPLEVTLIRLWVIGLSIRLFANYLIIWPLLKLKKLPMLRRLKQSCDTTLNVHPSWFPSLPIGVSLPFPRAILHQNGSTVYVYASPDIVVKVFDNPVSYTRESLCYDTLRSLQGAGIPLVYGSGVRSPDQRHFLILSYEGKQLETVSESDKTAIQPLVDRIHQHRIHHHDLHARNVVRNARGKLSIIDFGLAEPCSDDQCTDRWKEDFEG</sequence>
<comment type="caution">
    <text evidence="2">The sequence shown here is derived from an EMBL/GenBank/DDBJ whole genome shotgun (WGS) entry which is preliminary data.</text>
</comment>
<keyword evidence="1" id="KW-0472">Membrane</keyword>
<protein>
    <submittedName>
        <fullName evidence="2">Uncharacterized protein</fullName>
    </submittedName>
</protein>
<dbReference type="OrthoDB" id="3070854at2759"/>
<keyword evidence="3" id="KW-1185">Reference proteome</keyword>
<gene>
    <name evidence="2" type="ORF">D9611_014034</name>
</gene>
<evidence type="ECO:0000313" key="3">
    <source>
        <dbReference type="Proteomes" id="UP000541558"/>
    </source>
</evidence>
<dbReference type="Gene3D" id="1.10.510.10">
    <property type="entry name" value="Transferase(Phosphotransferase) domain 1"/>
    <property type="match status" value="1"/>
</dbReference>